<dbReference type="AlphaFoldDB" id="A0A9X4QLF9"/>
<name>A0A9X4QLF9_9BACL</name>
<reference evidence="1 2" key="1">
    <citation type="submission" date="2022-10" db="EMBL/GenBank/DDBJ databases">
        <title>Comparative genomic analysis of Cohnella hashimotonis sp. nov., isolated from the International Space Station.</title>
        <authorList>
            <person name="Simpson A."/>
            <person name="Venkateswaran K."/>
        </authorList>
    </citation>
    <scope>NUCLEOTIDE SEQUENCE [LARGE SCALE GENOMIC DNA]</scope>
    <source>
        <strain evidence="1 2">DSM 18997</strain>
    </source>
</reference>
<organism evidence="1 2">
    <name type="scientific">Cohnella ginsengisoli</name>
    <dbReference type="NCBI Taxonomy" id="425004"/>
    <lineage>
        <taxon>Bacteria</taxon>
        <taxon>Bacillati</taxon>
        <taxon>Bacillota</taxon>
        <taxon>Bacilli</taxon>
        <taxon>Bacillales</taxon>
        <taxon>Paenibacillaceae</taxon>
        <taxon>Cohnella</taxon>
    </lineage>
</organism>
<gene>
    <name evidence="1" type="ORF">OMP38_03620</name>
</gene>
<accession>A0A9X4QLF9</accession>
<proteinExistence type="predicted"/>
<keyword evidence="2" id="KW-1185">Reference proteome</keyword>
<dbReference type="Proteomes" id="UP001153387">
    <property type="component" value="Unassembled WGS sequence"/>
</dbReference>
<comment type="caution">
    <text evidence="1">The sequence shown here is derived from an EMBL/GenBank/DDBJ whole genome shotgun (WGS) entry which is preliminary data.</text>
</comment>
<dbReference type="EMBL" id="JAPDHZ010000002">
    <property type="protein sequence ID" value="MDG0790042.1"/>
    <property type="molecule type" value="Genomic_DNA"/>
</dbReference>
<evidence type="ECO:0000313" key="2">
    <source>
        <dbReference type="Proteomes" id="UP001153387"/>
    </source>
</evidence>
<sequence length="211" mass="22998">MAYSWNDGMAGYETGANDTGFMVLFPQNRGPGDVTDTGYDITVVPQPQASTVVFGIGLWQAEADVNIYADGALYETKEVSADGTSQAYKYQIKVPAGVTLKLEVRQTKTLSQWGNMSFSGLAVGIVEDEVTLDVKQNLLSGDYAMNLSQIGDIDWLHMKGNGLNNFTQIKKAGSSSIAFNAYGTVDIEGKMNRGGRCKLFGIFLERRHGWL</sequence>
<dbReference type="RefSeq" id="WP_277563921.1">
    <property type="nucleotide sequence ID" value="NZ_JAPDHZ010000002.1"/>
</dbReference>
<evidence type="ECO:0000313" key="1">
    <source>
        <dbReference type="EMBL" id="MDG0790042.1"/>
    </source>
</evidence>
<protein>
    <submittedName>
        <fullName evidence="1">Uncharacterized protein</fullName>
    </submittedName>
</protein>